<protein>
    <submittedName>
        <fullName evidence="2">Uncharacterized membrane protein HdeD, DUF308 family</fullName>
    </submittedName>
</protein>
<dbReference type="PANTHER" id="PTHR34989">
    <property type="entry name" value="PROTEIN HDED"/>
    <property type="match status" value="1"/>
</dbReference>
<proteinExistence type="predicted"/>
<dbReference type="Proteomes" id="UP000198620">
    <property type="component" value="Unassembled WGS sequence"/>
</dbReference>
<reference evidence="2 3" key="1">
    <citation type="submission" date="2016-10" db="EMBL/GenBank/DDBJ databases">
        <authorList>
            <person name="de Groot N.N."/>
        </authorList>
    </citation>
    <scope>NUCLEOTIDE SEQUENCE [LARGE SCALE GENOMIC DNA]</scope>
    <source>
        <strain evidence="2 3">Nv1</strain>
    </source>
</reference>
<feature type="transmembrane region" description="Helical" evidence="1">
    <location>
        <begin position="35"/>
        <end position="57"/>
    </location>
</feature>
<dbReference type="AlphaFoldDB" id="A0A1H7IIS7"/>
<dbReference type="Pfam" id="PF03729">
    <property type="entry name" value="DUF308"/>
    <property type="match status" value="2"/>
</dbReference>
<organism evidence="2 3">
    <name type="scientific">Nitrosovibrio tenuis</name>
    <dbReference type="NCBI Taxonomy" id="1233"/>
    <lineage>
        <taxon>Bacteria</taxon>
        <taxon>Pseudomonadati</taxon>
        <taxon>Pseudomonadota</taxon>
        <taxon>Betaproteobacteria</taxon>
        <taxon>Nitrosomonadales</taxon>
        <taxon>Nitrosomonadaceae</taxon>
        <taxon>Nitrosovibrio</taxon>
    </lineage>
</organism>
<accession>A0A1H7IIS7</accession>
<feature type="transmembrane region" description="Helical" evidence="1">
    <location>
        <begin position="12"/>
        <end position="29"/>
    </location>
</feature>
<gene>
    <name evidence="2" type="ORF">SAMN05216387_102189</name>
</gene>
<dbReference type="InterPro" id="IPR052712">
    <property type="entry name" value="Acid_resist_chaperone_HdeD"/>
</dbReference>
<dbReference type="RefSeq" id="WP_090827204.1">
    <property type="nucleotide sequence ID" value="NZ_FOBH01000002.1"/>
</dbReference>
<dbReference type="STRING" id="1233.SAMN05216387_102189"/>
<dbReference type="EMBL" id="FOBH01000002">
    <property type="protein sequence ID" value="SEK62379.1"/>
    <property type="molecule type" value="Genomic_DNA"/>
</dbReference>
<dbReference type="OrthoDB" id="193343at2"/>
<keyword evidence="1" id="KW-1133">Transmembrane helix</keyword>
<evidence type="ECO:0000256" key="1">
    <source>
        <dbReference type="SAM" id="Phobius"/>
    </source>
</evidence>
<dbReference type="PANTHER" id="PTHR34989:SF1">
    <property type="entry name" value="PROTEIN HDED"/>
    <property type="match status" value="1"/>
</dbReference>
<keyword evidence="1" id="KW-0812">Transmembrane</keyword>
<feature type="transmembrane region" description="Helical" evidence="1">
    <location>
        <begin position="150"/>
        <end position="171"/>
    </location>
</feature>
<name>A0A1H7IIS7_9PROT</name>
<dbReference type="InterPro" id="IPR005325">
    <property type="entry name" value="DUF308_memb"/>
</dbReference>
<feature type="transmembrane region" description="Helical" evidence="1">
    <location>
        <begin position="92"/>
        <end position="114"/>
    </location>
</feature>
<sequence length="191" mass="20543">MNELLLKSWKVLALRGAVSLLFGVLAALWPGLTLMWLIVMFAAYALIWGAVSMSAAVRNRKSNDDWWMLLVLGLIGLAAGATTILYPGLTALMLVLLMGATALASGIVDIAMAIRLRKVIQGEGFLILNGIVSILFGVFVFFFPGAGALAMVWLISMYAIVTGMLLLALAWRVRSWTSEHGTPPESLPAHG</sequence>
<feature type="transmembrane region" description="Helical" evidence="1">
    <location>
        <begin position="66"/>
        <end position="86"/>
    </location>
</feature>
<feature type="transmembrane region" description="Helical" evidence="1">
    <location>
        <begin position="126"/>
        <end position="144"/>
    </location>
</feature>
<evidence type="ECO:0000313" key="2">
    <source>
        <dbReference type="EMBL" id="SEK62379.1"/>
    </source>
</evidence>
<keyword evidence="3" id="KW-1185">Reference proteome</keyword>
<keyword evidence="1" id="KW-0472">Membrane</keyword>
<dbReference type="GO" id="GO:0005886">
    <property type="term" value="C:plasma membrane"/>
    <property type="evidence" value="ECO:0007669"/>
    <property type="project" value="TreeGrafter"/>
</dbReference>
<evidence type="ECO:0000313" key="3">
    <source>
        <dbReference type="Proteomes" id="UP000198620"/>
    </source>
</evidence>